<protein>
    <recommendedName>
        <fullName evidence="5">phosphopyruvate hydratase</fullName>
        <ecNumber evidence="5">4.2.1.11</ecNumber>
    </recommendedName>
    <alternativeName>
        <fullName evidence="11">2-phospho-D-glycerate hydro-lyase</fullName>
    </alternativeName>
    <alternativeName>
        <fullName evidence="12">Protein tungus</fullName>
    </alternativeName>
</protein>
<evidence type="ECO:0000256" key="9">
    <source>
        <dbReference type="ARBA" id="ARBA00023152"/>
    </source>
</evidence>
<evidence type="ECO:0000256" key="5">
    <source>
        <dbReference type="ARBA" id="ARBA00012058"/>
    </source>
</evidence>
<evidence type="ECO:0000256" key="3">
    <source>
        <dbReference type="ARBA" id="ARBA00005031"/>
    </source>
</evidence>
<dbReference type="EMBL" id="OB660394">
    <property type="protein sequence ID" value="CAD7224545.1"/>
    <property type="molecule type" value="Genomic_DNA"/>
</dbReference>
<dbReference type="UniPathway" id="UPA00109">
    <property type="reaction ID" value="UER00187"/>
</dbReference>
<evidence type="ECO:0000256" key="1">
    <source>
        <dbReference type="ARBA" id="ARBA00001946"/>
    </source>
</evidence>
<evidence type="ECO:0000256" key="4">
    <source>
        <dbReference type="ARBA" id="ARBA00009604"/>
    </source>
</evidence>
<dbReference type="Gene3D" id="3.30.390.10">
    <property type="entry name" value="Enolase-like, N-terminal domain"/>
    <property type="match status" value="1"/>
</dbReference>
<comment type="function">
    <text evidence="2">Mediates the side-chain deamidation of N-terminal glutamine residues to glutamate, an important step in N-end rule pathway of protein degradation. Conversion of the resulting N-terminal glutamine to glutamate renders the protein susceptible to arginylation, polyubiquitination and degradation as specified by the N-end rule. Does not act on substrates with internal or C-terminal glutamine and does not act on non-glutamine residues in any position.</text>
</comment>
<dbReference type="GO" id="GO:0006096">
    <property type="term" value="P:glycolytic process"/>
    <property type="evidence" value="ECO:0007669"/>
    <property type="project" value="UniProtKB-UniPathway"/>
</dbReference>
<dbReference type="SMART" id="SM01192">
    <property type="entry name" value="Enolase_C"/>
    <property type="match status" value="1"/>
</dbReference>
<dbReference type="GO" id="GO:0004634">
    <property type="term" value="F:phosphopyruvate hydratase activity"/>
    <property type="evidence" value="ECO:0007669"/>
    <property type="project" value="UniProtKB-EC"/>
</dbReference>
<dbReference type="InterPro" id="IPR007319">
    <property type="entry name" value="WDR36/Utp21_C"/>
</dbReference>
<evidence type="ECO:0000256" key="7">
    <source>
        <dbReference type="ARBA" id="ARBA00022737"/>
    </source>
</evidence>
<evidence type="ECO:0000256" key="6">
    <source>
        <dbReference type="ARBA" id="ARBA00022574"/>
    </source>
</evidence>
<accession>A0A7R8W4B3</accession>
<proteinExistence type="inferred from homology"/>
<keyword evidence="6" id="KW-0853">WD repeat</keyword>
<dbReference type="GO" id="GO:0000287">
    <property type="term" value="F:magnesium ion binding"/>
    <property type="evidence" value="ECO:0007669"/>
    <property type="project" value="InterPro"/>
</dbReference>
<dbReference type="Pfam" id="PF25171">
    <property type="entry name" value="Beta-prop_WDR36-Utp21_1st"/>
    <property type="match status" value="1"/>
</dbReference>
<dbReference type="GO" id="GO:0032040">
    <property type="term" value="C:small-subunit processome"/>
    <property type="evidence" value="ECO:0007669"/>
    <property type="project" value="InterPro"/>
</dbReference>
<dbReference type="SUPFAM" id="SSF50978">
    <property type="entry name" value="WD40 repeat-like"/>
    <property type="match status" value="2"/>
</dbReference>
<dbReference type="FunFam" id="2.130.10.10:FF:000109">
    <property type="entry name" value="WD repeat domain 36"/>
    <property type="match status" value="1"/>
</dbReference>
<dbReference type="PROSITE" id="PS50294">
    <property type="entry name" value="WD_REPEATS_REGION"/>
    <property type="match status" value="2"/>
</dbReference>
<dbReference type="GO" id="GO:0006364">
    <property type="term" value="P:rRNA processing"/>
    <property type="evidence" value="ECO:0007669"/>
    <property type="project" value="InterPro"/>
</dbReference>
<sequence length="1442" mass="160484">MPIKSVKARQIFDSRGNPTVEVDVVTEKGLFRAAVPSGASTGIYEALELRDNVKAEYHGKGVKTAIKNINDQIAPALVSGNFDPTQQQAIDKAMLDLDGTDNKNKLGANAILGVSMAVCKAGAVHKGIPLYRYLAELAGNSDVLLPVPAFNVINGGSHAGNKLAMQEFMILPTGASSFTEAMRMGSEVYHHLKKVIKDRFGLDATAVGDEGGFAPNIQNNKDALSLIQEAIEKAGYTGKIEIGMDVAASEFFKEGKYDLDFKNPASDASLWLEPNKLADLYREFCKDFPIIRYIRRRKEFMVSTVVGNTLLTYGSSNLRLLSVSPPVEEPITCLATDDFFEFTASGKEIYAWKKGTDIQYRMKCESSVKLLMTFGKHLLSVEEMGTLLVWDVASEAVYLELEFTPTQFRISALVHPETYLNKVVLGSEQGPLQLWNLKTGKLVHSFEGWGVEITALEQTPAVDVLGVGLKNGDIMIHNFRCHRTLMKFHQDWGYVTSLSFRTDTEEAPVMASGSPMGHIALWNLEEKRLCGEIRDAHSAAVAGVKFLPGEALLVTNSDDNSLKMWTFDLPDGGARILRLREGFASPPTFARFYGSLGKTLLAASADSTIRSFSTATDMLNRSLGRASWHSKQAKKLGGKHDQHLRMSPVIEFAAETIREEDWDNLVAIHAAEKIATTWTIGRSRMGSHKMVHSRFQDDPKWRNAVATSVAMSPCGNFAFVGYSSGHVDKFNVQSGKHRGTAVTEGLEENRTAHEGSVTGVACDGLNQRVISTGEDQKVRFWRSRNLKHLGVFDADRGIVRMELCRENGLLALALKESNVILIVDVETRKLARSFREVSQIHSSSITDLAFSPDGRWLVTAGRDRKVSVWDVVSGHLLDSFFTPSPCTSLSFSPTSEFLATCHDNELGVFLWANSTLFSTKSLKPLGLNYVPSSIQLPGNAPLSLLDEAKVEDDDDESSIMDVLHDESSSMVFDSQPSESMDVPEDLVTMSLLPPARWSNLLKLDLIRQRNKPKEPPKVPKSGPFFLPTVPGLEFRFDLDAGGAEKPDQSSSKHLSANLFEPTDWAKILLDTELTMDYETVFERLKEMGPAQIDSEIRSLSTEETESYDLPLCFLKMIERILRTRRDYELSQAYLGLFLKVHWSMILSSPVLLEYLISEVEPALMNSWNRVVVSHDMEEAESIWNSLSDSYPCSPPLTPVAQLPVLPSREQCRYTSNYCEENVWHLCDHIHQNGTSSDLSSSFAVFISNAIKAVPLWMQKAAITREYVIWDYHVIFVHVVEHLWSPLASSSSSSCSSMANGLASIVPLPPKRKKRSVWVYDLDSLLPFPCPFQQYVCQTFNGEKVLKPEFRPLFRVVPATDLLQYFHSDRNHMRRQDGTWIKDPPPYPPIESKDPNAVTLETYIDMDPNMASSLLLAPVTSDGMGEVFRLQDLLEKFLGARNG</sequence>
<evidence type="ECO:0000313" key="13">
    <source>
        <dbReference type="EMBL" id="CAD7224545.1"/>
    </source>
</evidence>
<comment type="pathway">
    <text evidence="3">Carbohydrate degradation; glycolysis; pyruvate from D-glyceraldehyde 3-phosphate: step 4/5.</text>
</comment>
<dbReference type="Pfam" id="PF09764">
    <property type="entry name" value="Nt_Gln_amidase"/>
    <property type="match status" value="1"/>
</dbReference>
<dbReference type="Gene3D" id="2.130.10.10">
    <property type="entry name" value="YVTN repeat-like/Quinoprotein amine dehydrogenase"/>
    <property type="match status" value="2"/>
</dbReference>
<dbReference type="SUPFAM" id="SSF51604">
    <property type="entry name" value="Enolase C-terminal domain-like"/>
    <property type="match status" value="1"/>
</dbReference>
<dbReference type="GO" id="GO:0000015">
    <property type="term" value="C:phosphopyruvate hydratase complex"/>
    <property type="evidence" value="ECO:0007669"/>
    <property type="project" value="InterPro"/>
</dbReference>
<comment type="similarity">
    <text evidence="4">Belongs to the enolase family.</text>
</comment>
<dbReference type="InterPro" id="IPR029017">
    <property type="entry name" value="Enolase-like_N"/>
</dbReference>
<evidence type="ECO:0000256" key="11">
    <source>
        <dbReference type="ARBA" id="ARBA00031125"/>
    </source>
</evidence>
<dbReference type="InterPro" id="IPR000941">
    <property type="entry name" value="Enolase"/>
</dbReference>
<evidence type="ECO:0000256" key="10">
    <source>
        <dbReference type="ARBA" id="ARBA00023239"/>
    </source>
</evidence>
<evidence type="ECO:0000256" key="2">
    <source>
        <dbReference type="ARBA" id="ARBA00003923"/>
    </source>
</evidence>
<dbReference type="OrthoDB" id="10250769at2759"/>
<dbReference type="Gene3D" id="3.10.620.10">
    <property type="entry name" value="Protein N-terminal glutamine amidohydrolase, alpha beta roll"/>
    <property type="match status" value="1"/>
</dbReference>
<dbReference type="InterPro" id="IPR037132">
    <property type="entry name" value="N_Gln_amidohydro_ab_roll_sf"/>
</dbReference>
<organism evidence="13">
    <name type="scientific">Cyprideis torosa</name>
    <dbReference type="NCBI Taxonomy" id="163714"/>
    <lineage>
        <taxon>Eukaryota</taxon>
        <taxon>Metazoa</taxon>
        <taxon>Ecdysozoa</taxon>
        <taxon>Arthropoda</taxon>
        <taxon>Crustacea</taxon>
        <taxon>Oligostraca</taxon>
        <taxon>Ostracoda</taxon>
        <taxon>Podocopa</taxon>
        <taxon>Podocopida</taxon>
        <taxon>Cytherocopina</taxon>
        <taxon>Cytheroidea</taxon>
        <taxon>Cytherideidae</taxon>
        <taxon>Cyprideis</taxon>
    </lineage>
</organism>
<dbReference type="CDD" id="cd03313">
    <property type="entry name" value="enolase"/>
    <property type="match status" value="1"/>
</dbReference>
<dbReference type="PRINTS" id="PR00148">
    <property type="entry name" value="ENOLASE"/>
</dbReference>
<keyword evidence="8" id="KW-0460">Magnesium</keyword>
<dbReference type="Pfam" id="PF25168">
    <property type="entry name" value="Beta-prop_WDR36-Utp21_2nd"/>
    <property type="match status" value="1"/>
</dbReference>
<dbReference type="InterPro" id="IPR036849">
    <property type="entry name" value="Enolase-like_C_sf"/>
</dbReference>
<dbReference type="PANTHER" id="PTHR22840">
    <property type="entry name" value="WD REPEAT-CONTAINING PROTEIN 36"/>
    <property type="match status" value="1"/>
</dbReference>
<dbReference type="EC" id="4.2.1.11" evidence="5"/>
<dbReference type="GO" id="GO:0034388">
    <property type="term" value="C:Pwp2p-containing subcomplex of 90S preribosome"/>
    <property type="evidence" value="ECO:0007669"/>
    <property type="project" value="TreeGrafter"/>
</dbReference>
<dbReference type="InterPro" id="IPR023128">
    <property type="entry name" value="Prot_N_Gln_amidohydro_ab_roll"/>
</dbReference>
<dbReference type="InterPro" id="IPR019775">
    <property type="entry name" value="WD40_repeat_CS"/>
</dbReference>
<dbReference type="FunFam" id="3.30.390.10:FF:000001">
    <property type="entry name" value="Enolase"/>
    <property type="match status" value="1"/>
</dbReference>
<keyword evidence="10" id="KW-0456">Lyase</keyword>
<evidence type="ECO:0000256" key="8">
    <source>
        <dbReference type="ARBA" id="ARBA00022842"/>
    </source>
</evidence>
<reference evidence="13" key="1">
    <citation type="submission" date="2020-11" db="EMBL/GenBank/DDBJ databases">
        <authorList>
            <person name="Tran Van P."/>
        </authorList>
    </citation>
    <scope>NUCLEOTIDE SEQUENCE</scope>
</reference>
<dbReference type="Gene3D" id="3.20.20.120">
    <property type="entry name" value="Enolase-like C-terminal domain"/>
    <property type="match status" value="1"/>
</dbReference>
<dbReference type="PROSITE" id="PS50082">
    <property type="entry name" value="WD_REPEATS_2"/>
    <property type="match status" value="3"/>
</dbReference>
<dbReference type="InterPro" id="IPR001680">
    <property type="entry name" value="WD40_rpt"/>
</dbReference>
<keyword evidence="9" id="KW-0324">Glycolysis</keyword>
<dbReference type="Pfam" id="PF04192">
    <property type="entry name" value="Utp21"/>
    <property type="match status" value="1"/>
</dbReference>
<dbReference type="PROSITE" id="PS00678">
    <property type="entry name" value="WD_REPEATS_1"/>
    <property type="match status" value="1"/>
</dbReference>
<dbReference type="InterPro" id="IPR015943">
    <property type="entry name" value="WD40/YVTN_repeat-like_dom_sf"/>
</dbReference>
<dbReference type="Pfam" id="PF00113">
    <property type="entry name" value="Enolase_C"/>
    <property type="match status" value="1"/>
</dbReference>
<name>A0A7R8W4B3_9CRUS</name>
<gene>
    <name evidence="13" type="ORF">CTOB1V02_LOCUS2502</name>
</gene>
<dbReference type="InterPro" id="IPR059157">
    <property type="entry name" value="WDR36-Utp21_N"/>
</dbReference>
<keyword evidence="7" id="KW-0677">Repeat</keyword>
<comment type="cofactor">
    <cofactor evidence="1">
        <name>Mg(2+)</name>
        <dbReference type="ChEBI" id="CHEBI:18420"/>
    </cofactor>
</comment>
<dbReference type="Pfam" id="PF03952">
    <property type="entry name" value="Enolase_N"/>
    <property type="match status" value="1"/>
</dbReference>
<dbReference type="InterPro" id="IPR020811">
    <property type="entry name" value="Enolase_N"/>
</dbReference>
<evidence type="ECO:0000256" key="12">
    <source>
        <dbReference type="ARBA" id="ARBA00031948"/>
    </source>
</evidence>
<dbReference type="SMART" id="SM00320">
    <property type="entry name" value="WD40"/>
    <property type="match status" value="6"/>
</dbReference>
<dbReference type="SMART" id="SM01193">
    <property type="entry name" value="Enolase_N"/>
    <property type="match status" value="1"/>
</dbReference>
<dbReference type="SUPFAM" id="SSF54826">
    <property type="entry name" value="Enolase N-terminal domain-like"/>
    <property type="match status" value="1"/>
</dbReference>
<dbReference type="InterPro" id="IPR036322">
    <property type="entry name" value="WD40_repeat_dom_sf"/>
</dbReference>
<dbReference type="PANTHER" id="PTHR22840:SF12">
    <property type="entry name" value="WD REPEAT-CONTAINING PROTEIN 36"/>
    <property type="match status" value="1"/>
</dbReference>
<dbReference type="GO" id="GO:0016811">
    <property type="term" value="F:hydrolase activity, acting on carbon-nitrogen (but not peptide) bonds, in linear amides"/>
    <property type="evidence" value="ECO:0007669"/>
    <property type="project" value="InterPro"/>
</dbReference>
<dbReference type="InterPro" id="IPR020810">
    <property type="entry name" value="Enolase_C"/>
</dbReference>